<dbReference type="InterPro" id="IPR001845">
    <property type="entry name" value="HTH_ArsR_DNA-bd_dom"/>
</dbReference>
<evidence type="ECO:0000259" key="4">
    <source>
        <dbReference type="PROSITE" id="PS50987"/>
    </source>
</evidence>
<dbReference type="AlphaFoldDB" id="A0A927B7L7"/>
<dbReference type="Proteomes" id="UP000653797">
    <property type="component" value="Unassembled WGS sequence"/>
</dbReference>
<evidence type="ECO:0000313" key="6">
    <source>
        <dbReference type="Proteomes" id="UP000653797"/>
    </source>
</evidence>
<evidence type="ECO:0000256" key="2">
    <source>
        <dbReference type="ARBA" id="ARBA00023125"/>
    </source>
</evidence>
<dbReference type="NCBIfam" id="NF033788">
    <property type="entry name" value="HTH_metalloreg"/>
    <property type="match status" value="1"/>
</dbReference>
<reference evidence="5" key="1">
    <citation type="submission" date="2020-09" db="EMBL/GenBank/DDBJ databases">
        <authorList>
            <person name="Kim M.K."/>
        </authorList>
    </citation>
    <scope>NUCLEOTIDE SEQUENCE</scope>
    <source>
        <strain evidence="5">BT704</strain>
    </source>
</reference>
<keyword evidence="3" id="KW-0804">Transcription</keyword>
<dbReference type="PANTHER" id="PTHR43132:SF2">
    <property type="entry name" value="ARSENICAL RESISTANCE OPERON REPRESSOR ARSR-RELATED"/>
    <property type="match status" value="1"/>
</dbReference>
<keyword evidence="6" id="KW-1185">Reference proteome</keyword>
<dbReference type="InterPro" id="IPR011991">
    <property type="entry name" value="ArsR-like_HTH"/>
</dbReference>
<dbReference type="Gene3D" id="1.10.10.10">
    <property type="entry name" value="Winged helix-like DNA-binding domain superfamily/Winged helix DNA-binding domain"/>
    <property type="match status" value="1"/>
</dbReference>
<dbReference type="SUPFAM" id="SSF46785">
    <property type="entry name" value="Winged helix' DNA-binding domain"/>
    <property type="match status" value="1"/>
</dbReference>
<dbReference type="PRINTS" id="PR00778">
    <property type="entry name" value="HTHARSR"/>
</dbReference>
<dbReference type="SMART" id="SM00418">
    <property type="entry name" value="HTH_ARSR"/>
    <property type="match status" value="1"/>
</dbReference>
<dbReference type="PROSITE" id="PS50987">
    <property type="entry name" value="HTH_ARSR_2"/>
    <property type="match status" value="1"/>
</dbReference>
<accession>A0A927B7L7</accession>
<dbReference type="RefSeq" id="WP_191042813.1">
    <property type="nucleotide sequence ID" value="NZ_JACXAA010000018.1"/>
</dbReference>
<evidence type="ECO:0000256" key="3">
    <source>
        <dbReference type="ARBA" id="ARBA00023163"/>
    </source>
</evidence>
<dbReference type="CDD" id="cd00090">
    <property type="entry name" value="HTH_ARSR"/>
    <property type="match status" value="1"/>
</dbReference>
<keyword evidence="2" id="KW-0238">DNA-binding</keyword>
<sequence length="97" mass="10945">MPSTNSQSTEQAAELLKTIAHPIRLRVLLVLIEQPSINVSTLQTQLKIDQSALSHHLIKMKDRGLLNNVRRGKEIYYSLADTTFAEAVKLLLNKPMH</sequence>
<feature type="domain" description="HTH arsR-type" evidence="4">
    <location>
        <begin position="4"/>
        <end position="97"/>
    </location>
</feature>
<dbReference type="InterPro" id="IPR051011">
    <property type="entry name" value="Metal_resp_trans_reg"/>
</dbReference>
<evidence type="ECO:0000313" key="5">
    <source>
        <dbReference type="EMBL" id="MBD2757190.1"/>
    </source>
</evidence>
<protein>
    <submittedName>
        <fullName evidence="5">Helix-turn-helix transcriptional regulator</fullName>
    </submittedName>
</protein>
<dbReference type="GO" id="GO:0003677">
    <property type="term" value="F:DNA binding"/>
    <property type="evidence" value="ECO:0007669"/>
    <property type="project" value="UniProtKB-KW"/>
</dbReference>
<evidence type="ECO:0000256" key="1">
    <source>
        <dbReference type="ARBA" id="ARBA00023015"/>
    </source>
</evidence>
<organism evidence="5 6">
    <name type="scientific">Spirosoma validum</name>
    <dbReference type="NCBI Taxonomy" id="2771355"/>
    <lineage>
        <taxon>Bacteria</taxon>
        <taxon>Pseudomonadati</taxon>
        <taxon>Bacteroidota</taxon>
        <taxon>Cytophagia</taxon>
        <taxon>Cytophagales</taxon>
        <taxon>Cytophagaceae</taxon>
        <taxon>Spirosoma</taxon>
    </lineage>
</organism>
<proteinExistence type="predicted"/>
<name>A0A927B7L7_9BACT</name>
<comment type="caution">
    <text evidence="5">The sequence shown here is derived from an EMBL/GenBank/DDBJ whole genome shotgun (WGS) entry which is preliminary data.</text>
</comment>
<dbReference type="Pfam" id="PF01022">
    <property type="entry name" value="HTH_5"/>
    <property type="match status" value="1"/>
</dbReference>
<dbReference type="EMBL" id="JACXAA010000018">
    <property type="protein sequence ID" value="MBD2757190.1"/>
    <property type="molecule type" value="Genomic_DNA"/>
</dbReference>
<keyword evidence="1" id="KW-0805">Transcription regulation</keyword>
<dbReference type="PANTHER" id="PTHR43132">
    <property type="entry name" value="ARSENICAL RESISTANCE OPERON REPRESSOR ARSR-RELATED"/>
    <property type="match status" value="1"/>
</dbReference>
<dbReference type="InterPro" id="IPR036388">
    <property type="entry name" value="WH-like_DNA-bd_sf"/>
</dbReference>
<dbReference type="GO" id="GO:0003700">
    <property type="term" value="F:DNA-binding transcription factor activity"/>
    <property type="evidence" value="ECO:0007669"/>
    <property type="project" value="InterPro"/>
</dbReference>
<dbReference type="InterPro" id="IPR036390">
    <property type="entry name" value="WH_DNA-bd_sf"/>
</dbReference>
<gene>
    <name evidence="5" type="ORF">IC230_30215</name>
</gene>